<gene>
    <name evidence="1" type="ORF">H7U18_10575</name>
</gene>
<dbReference type="AlphaFoldDB" id="A0A923EMI8"/>
<name>A0A923EMI8_KLEPN</name>
<accession>A0A923EMI8</accession>
<evidence type="ECO:0000313" key="2">
    <source>
        <dbReference type="Proteomes" id="UP000629923"/>
    </source>
</evidence>
<dbReference type="Proteomes" id="UP000629923">
    <property type="component" value="Unassembled WGS sequence"/>
</dbReference>
<reference evidence="1" key="1">
    <citation type="submission" date="2020-08" db="EMBL/GenBank/DDBJ databases">
        <title>Tigecycline and colistin resistance in Klebsiella pneumoniae.</title>
        <authorList>
            <person name="Ramesh N."/>
            <person name="Shanthini T."/>
            <person name="Prasanth M."/>
            <person name="Senthilkumar N."/>
            <person name="Meesala Krishna M."/>
            <person name="Guruswami G."/>
        </authorList>
    </citation>
    <scope>NUCLEOTIDE SEQUENCE</scope>
    <source>
        <strain evidence="1">SHM 84C</strain>
    </source>
</reference>
<protein>
    <submittedName>
        <fullName evidence="1">Uncharacterized protein</fullName>
    </submittedName>
</protein>
<proteinExistence type="predicted"/>
<evidence type="ECO:0000313" key="1">
    <source>
        <dbReference type="EMBL" id="MBC2872902.1"/>
    </source>
</evidence>
<organism evidence="1 2">
    <name type="scientific">Klebsiella pneumoniae</name>
    <dbReference type="NCBI Taxonomy" id="573"/>
    <lineage>
        <taxon>Bacteria</taxon>
        <taxon>Pseudomonadati</taxon>
        <taxon>Pseudomonadota</taxon>
        <taxon>Gammaproteobacteria</taxon>
        <taxon>Enterobacterales</taxon>
        <taxon>Enterobacteriaceae</taxon>
        <taxon>Klebsiella/Raoultella group</taxon>
        <taxon>Klebsiella</taxon>
        <taxon>Klebsiella pneumoniae complex</taxon>
    </lineage>
</organism>
<comment type="caution">
    <text evidence="1">The sequence shown here is derived from an EMBL/GenBank/DDBJ whole genome shotgun (WGS) entry which is preliminary data.</text>
</comment>
<sequence length="79" mass="8413">MDGSSGTPYQTVQPKDVLKTPKRLPAALKMETCIVPPVMQAATNGGVGNDNVSVHREYPATEGAGGAIKNHILFLMLFM</sequence>
<dbReference type="EMBL" id="JACLQZ010000001">
    <property type="protein sequence ID" value="MBC2872902.1"/>
    <property type="molecule type" value="Genomic_DNA"/>
</dbReference>